<dbReference type="GeneID" id="22577931"/>
<feature type="compositionally biased region" description="Low complexity" evidence="1">
    <location>
        <begin position="79"/>
        <end position="89"/>
    </location>
</feature>
<evidence type="ECO:0000313" key="3">
    <source>
        <dbReference type="Proteomes" id="UP000063063"/>
    </source>
</evidence>
<dbReference type="OrthoDB" id="242742at2759"/>
<gene>
    <name evidence="2" type="ORF">LPMP_321900</name>
</gene>
<dbReference type="RefSeq" id="XP_010701875.1">
    <property type="nucleotide sequence ID" value="XM_010703573.1"/>
</dbReference>
<feature type="region of interest" description="Disordered" evidence="1">
    <location>
        <begin position="46"/>
        <end position="106"/>
    </location>
</feature>
<reference evidence="2 3" key="1">
    <citation type="journal article" date="2015" name="Sci. Rep.">
        <title>The genome of Leishmania panamensis: insights into genomics of the L. (Viannia) subgenus.</title>
        <authorList>
            <person name="Llanes A."/>
            <person name="Restrepo C.M."/>
            <person name="Vecchio G.D."/>
            <person name="Anguizola F.J."/>
            <person name="Lleonart R."/>
        </authorList>
    </citation>
    <scope>NUCLEOTIDE SEQUENCE [LARGE SCALE GENOMIC DNA]</scope>
    <source>
        <strain evidence="2 3">MHOM/PA/94/PSC-1</strain>
    </source>
</reference>
<feature type="region of interest" description="Disordered" evidence="1">
    <location>
        <begin position="1"/>
        <end position="21"/>
    </location>
</feature>
<proteinExistence type="predicted"/>
<dbReference type="KEGG" id="lpan:LPMP_321900"/>
<dbReference type="AlphaFoldDB" id="A0A088S0L1"/>
<dbReference type="VEuPathDB" id="TriTrypDB:LPMP_321900"/>
<dbReference type="Proteomes" id="UP000063063">
    <property type="component" value="Chromosome 32"/>
</dbReference>
<dbReference type="eggNOG" id="ENOG502SDXR">
    <property type="taxonomic scope" value="Eukaryota"/>
</dbReference>
<dbReference type="VEuPathDB" id="TriTrypDB:LPAL13_320024600"/>
<dbReference type="EMBL" id="CP009401">
    <property type="protein sequence ID" value="AIO01075.1"/>
    <property type="molecule type" value="Genomic_DNA"/>
</dbReference>
<sequence length="155" mass="17068">MSTARRSRGCNGKPALGETYSRADEALWDDAYLLKLFNEQLDNADAVKDTREDGQDHDHSVLSTGTESSEEEEEEGRVSTSATSSGTAATERDVRAQRGSTSAKSKMISHHFSTLNGLPEDIQALVHSFYNAGFEAGRFIGRSDALKKCSRKRHR</sequence>
<evidence type="ECO:0000256" key="1">
    <source>
        <dbReference type="SAM" id="MobiDB-lite"/>
    </source>
</evidence>
<organism evidence="2 3">
    <name type="scientific">Leishmania panamensis</name>
    <dbReference type="NCBI Taxonomy" id="5679"/>
    <lineage>
        <taxon>Eukaryota</taxon>
        <taxon>Discoba</taxon>
        <taxon>Euglenozoa</taxon>
        <taxon>Kinetoplastea</taxon>
        <taxon>Metakinetoplastina</taxon>
        <taxon>Trypanosomatida</taxon>
        <taxon>Trypanosomatidae</taxon>
        <taxon>Leishmaniinae</taxon>
        <taxon>Leishmania</taxon>
        <taxon>Leishmania guyanensis species complex</taxon>
    </lineage>
</organism>
<keyword evidence="3" id="KW-1185">Reference proteome</keyword>
<accession>A0A088S0L1</accession>
<protein>
    <submittedName>
        <fullName evidence="2">Uncharacterized protein</fullName>
    </submittedName>
</protein>
<evidence type="ECO:0000313" key="2">
    <source>
        <dbReference type="EMBL" id="AIO01075.1"/>
    </source>
</evidence>
<name>A0A088S0L1_LEIPA</name>
<feature type="compositionally biased region" description="Basic and acidic residues" evidence="1">
    <location>
        <begin position="46"/>
        <end position="60"/>
    </location>
</feature>